<dbReference type="Gene3D" id="1.20.1600.10">
    <property type="entry name" value="Outer membrane efflux proteins (OEP)"/>
    <property type="match status" value="1"/>
</dbReference>
<reference evidence="9 10" key="1">
    <citation type="submission" date="2018-10" db="EMBL/GenBank/DDBJ databases">
        <title>Dokdonia luteus sp. nov., isolated from sea water.</title>
        <authorList>
            <person name="Zhou L.Y."/>
            <person name="Du Z.J."/>
        </authorList>
    </citation>
    <scope>NUCLEOTIDE SEQUENCE [LARGE SCALE GENOMIC DNA]</scope>
    <source>
        <strain evidence="9 10">SH27</strain>
    </source>
</reference>
<keyword evidence="7" id="KW-0998">Cell outer membrane</keyword>
<dbReference type="Pfam" id="PF02321">
    <property type="entry name" value="OEP"/>
    <property type="match status" value="2"/>
</dbReference>
<keyword evidence="3" id="KW-0813">Transport</keyword>
<name>A0A3M0GZZ8_9FLAO</name>
<dbReference type="InterPro" id="IPR051906">
    <property type="entry name" value="TolC-like"/>
</dbReference>
<keyword evidence="8" id="KW-0175">Coiled coil</keyword>
<dbReference type="GO" id="GO:0009279">
    <property type="term" value="C:cell outer membrane"/>
    <property type="evidence" value="ECO:0007669"/>
    <property type="project" value="UniProtKB-SubCell"/>
</dbReference>
<dbReference type="GO" id="GO:0015562">
    <property type="term" value="F:efflux transmembrane transporter activity"/>
    <property type="evidence" value="ECO:0007669"/>
    <property type="project" value="InterPro"/>
</dbReference>
<dbReference type="InterPro" id="IPR003423">
    <property type="entry name" value="OMP_efflux"/>
</dbReference>
<evidence type="ECO:0000256" key="6">
    <source>
        <dbReference type="ARBA" id="ARBA00023136"/>
    </source>
</evidence>
<evidence type="ECO:0000256" key="4">
    <source>
        <dbReference type="ARBA" id="ARBA00022452"/>
    </source>
</evidence>
<dbReference type="GO" id="GO:0015288">
    <property type="term" value="F:porin activity"/>
    <property type="evidence" value="ECO:0007669"/>
    <property type="project" value="TreeGrafter"/>
</dbReference>
<organism evidence="9 10">
    <name type="scientific">Dokdonia sinensis</name>
    <dbReference type="NCBI Taxonomy" id="2479847"/>
    <lineage>
        <taxon>Bacteria</taxon>
        <taxon>Pseudomonadati</taxon>
        <taxon>Bacteroidota</taxon>
        <taxon>Flavobacteriia</taxon>
        <taxon>Flavobacteriales</taxon>
        <taxon>Flavobacteriaceae</taxon>
        <taxon>Dokdonia</taxon>
    </lineage>
</organism>
<comment type="caution">
    <text evidence="9">The sequence shown here is derived from an EMBL/GenBank/DDBJ whole genome shotgun (WGS) entry which is preliminary data.</text>
</comment>
<dbReference type="RefSeq" id="WP_121916550.1">
    <property type="nucleotide sequence ID" value="NZ_REFV01000003.1"/>
</dbReference>
<sequence length="456" mass="51613">MKIGSVIKCVIYVFVFFAFAKAYTQESQLDYLSRQEAVRQMLENNFGIKLANNQVSVAENNTSILNSNYLPTVFGLAGANFDRTSSNTDFNGALDQNGNPRPDFEILDAETTRYDASINASYTLFDGLGRYYNYKQLKERYNLSQLEARETIENTMLQLFSVYYEVARIEENLNVLRDALEISKERETRASYQFEYGQVNKLEILNAQVDIVTDSINILNTQQQLRNAQRDLNVVLARELEDLKSTDTTLVFLNELVMESYVEKAKSNNVSLLQAEQDIVITDYEIKKTKGLFLPTIGLTGSYGWNLSNNPASAFFPGTTRTSNTLAAGASLRWNLFDGGQSVVGLKNAKIALDSQQLLKEQLEQQVYRDIANAEGNYKNALAIYRLQEQNVITNQANFERSQERFKLGQVTSIEFRQAQLNLLNAQTTKNAAKYTAKLAEIQLLQLTGQLLNVDF</sequence>
<dbReference type="EMBL" id="REFV01000003">
    <property type="protein sequence ID" value="RMB62916.1"/>
    <property type="molecule type" value="Genomic_DNA"/>
</dbReference>
<evidence type="ECO:0000313" key="10">
    <source>
        <dbReference type="Proteomes" id="UP000281985"/>
    </source>
</evidence>
<keyword evidence="10" id="KW-1185">Reference proteome</keyword>
<comment type="subcellular location">
    <subcellularLocation>
        <location evidence="1">Cell outer membrane</location>
    </subcellularLocation>
</comment>
<evidence type="ECO:0000313" key="9">
    <source>
        <dbReference type="EMBL" id="RMB62916.1"/>
    </source>
</evidence>
<evidence type="ECO:0000256" key="7">
    <source>
        <dbReference type="ARBA" id="ARBA00023237"/>
    </source>
</evidence>
<dbReference type="Proteomes" id="UP000281985">
    <property type="component" value="Unassembled WGS sequence"/>
</dbReference>
<keyword evidence="6" id="KW-0472">Membrane</keyword>
<dbReference type="PANTHER" id="PTHR30026">
    <property type="entry name" value="OUTER MEMBRANE PROTEIN TOLC"/>
    <property type="match status" value="1"/>
</dbReference>
<dbReference type="GO" id="GO:1990281">
    <property type="term" value="C:efflux pump complex"/>
    <property type="evidence" value="ECO:0007669"/>
    <property type="project" value="TreeGrafter"/>
</dbReference>
<gene>
    <name evidence="9" type="ORF">EAX61_04905</name>
</gene>
<evidence type="ECO:0000256" key="5">
    <source>
        <dbReference type="ARBA" id="ARBA00022692"/>
    </source>
</evidence>
<evidence type="ECO:0000256" key="1">
    <source>
        <dbReference type="ARBA" id="ARBA00004442"/>
    </source>
</evidence>
<evidence type="ECO:0000256" key="3">
    <source>
        <dbReference type="ARBA" id="ARBA00022448"/>
    </source>
</evidence>
<dbReference type="OrthoDB" id="9771205at2"/>
<evidence type="ECO:0000256" key="8">
    <source>
        <dbReference type="SAM" id="Coils"/>
    </source>
</evidence>
<accession>A0A3M0GZZ8</accession>
<dbReference type="PANTHER" id="PTHR30026:SF20">
    <property type="entry name" value="OUTER MEMBRANE PROTEIN TOLC"/>
    <property type="match status" value="1"/>
</dbReference>
<evidence type="ECO:0000256" key="2">
    <source>
        <dbReference type="ARBA" id="ARBA00007613"/>
    </source>
</evidence>
<comment type="similarity">
    <text evidence="2">Belongs to the outer membrane factor (OMF) (TC 1.B.17) family.</text>
</comment>
<protein>
    <submittedName>
        <fullName evidence="9">TolC family protein</fullName>
    </submittedName>
</protein>
<keyword evidence="4" id="KW-1134">Transmembrane beta strand</keyword>
<dbReference type="AlphaFoldDB" id="A0A3M0GZZ8"/>
<keyword evidence="5" id="KW-0812">Transmembrane</keyword>
<proteinExistence type="inferred from homology"/>
<dbReference type="SUPFAM" id="SSF56954">
    <property type="entry name" value="Outer membrane efflux proteins (OEP)"/>
    <property type="match status" value="1"/>
</dbReference>
<feature type="coiled-coil region" evidence="8">
    <location>
        <begin position="134"/>
        <end position="186"/>
    </location>
</feature>